<reference evidence="2" key="2">
    <citation type="submission" date="2020-06" db="EMBL/GenBank/DDBJ databases">
        <title>Helianthus annuus Genome sequencing and assembly Release 2.</title>
        <authorList>
            <person name="Gouzy J."/>
            <person name="Langlade N."/>
            <person name="Munos S."/>
        </authorList>
    </citation>
    <scope>NUCLEOTIDE SEQUENCE</scope>
    <source>
        <tissue evidence="2">Leaves</tissue>
    </source>
</reference>
<evidence type="ECO:0000313" key="3">
    <source>
        <dbReference type="Proteomes" id="UP000215914"/>
    </source>
</evidence>
<comment type="caution">
    <text evidence="2">The sequence shown here is derived from an EMBL/GenBank/DDBJ whole genome shotgun (WGS) entry which is preliminary data.</text>
</comment>
<keyword evidence="3" id="KW-1185">Reference proteome</keyword>
<dbReference type="Gramene" id="mRNA:HanXRQr2_Chr15g0675181">
    <property type="protein sequence ID" value="mRNA:HanXRQr2_Chr15g0675181"/>
    <property type="gene ID" value="HanXRQr2_Chr15g0675181"/>
</dbReference>
<dbReference type="AlphaFoldDB" id="A0A9K3DWT0"/>
<feature type="transmembrane region" description="Helical" evidence="1">
    <location>
        <begin position="20"/>
        <end position="37"/>
    </location>
</feature>
<name>A0A9K3DWT0_HELAN</name>
<sequence>MSSNLGVSYQLSTSVSFFPMLQVLVIDIGQISFPPLLQIKHIYTKRPYARLVAKSFSHHRVR</sequence>
<keyword evidence="1" id="KW-0812">Transmembrane</keyword>
<accession>A0A9K3DWT0</accession>
<keyword evidence="1" id="KW-1133">Transmembrane helix</keyword>
<organism evidence="2 3">
    <name type="scientific">Helianthus annuus</name>
    <name type="common">Common sunflower</name>
    <dbReference type="NCBI Taxonomy" id="4232"/>
    <lineage>
        <taxon>Eukaryota</taxon>
        <taxon>Viridiplantae</taxon>
        <taxon>Streptophyta</taxon>
        <taxon>Embryophyta</taxon>
        <taxon>Tracheophyta</taxon>
        <taxon>Spermatophyta</taxon>
        <taxon>Magnoliopsida</taxon>
        <taxon>eudicotyledons</taxon>
        <taxon>Gunneridae</taxon>
        <taxon>Pentapetalae</taxon>
        <taxon>asterids</taxon>
        <taxon>campanulids</taxon>
        <taxon>Asterales</taxon>
        <taxon>Asteraceae</taxon>
        <taxon>Asteroideae</taxon>
        <taxon>Heliantheae alliance</taxon>
        <taxon>Heliantheae</taxon>
        <taxon>Helianthus</taxon>
    </lineage>
</organism>
<protein>
    <submittedName>
        <fullName evidence="2">Uncharacterized protein</fullName>
    </submittedName>
</protein>
<evidence type="ECO:0000256" key="1">
    <source>
        <dbReference type="SAM" id="Phobius"/>
    </source>
</evidence>
<dbReference type="Proteomes" id="UP000215914">
    <property type="component" value="Unassembled WGS sequence"/>
</dbReference>
<proteinExistence type="predicted"/>
<reference evidence="2" key="1">
    <citation type="journal article" date="2017" name="Nature">
        <title>The sunflower genome provides insights into oil metabolism, flowering and Asterid evolution.</title>
        <authorList>
            <person name="Badouin H."/>
            <person name="Gouzy J."/>
            <person name="Grassa C.J."/>
            <person name="Murat F."/>
            <person name="Staton S.E."/>
            <person name="Cottret L."/>
            <person name="Lelandais-Briere C."/>
            <person name="Owens G.L."/>
            <person name="Carrere S."/>
            <person name="Mayjonade B."/>
            <person name="Legrand L."/>
            <person name="Gill N."/>
            <person name="Kane N.C."/>
            <person name="Bowers J.E."/>
            <person name="Hubner S."/>
            <person name="Bellec A."/>
            <person name="Berard A."/>
            <person name="Berges H."/>
            <person name="Blanchet N."/>
            <person name="Boniface M.C."/>
            <person name="Brunel D."/>
            <person name="Catrice O."/>
            <person name="Chaidir N."/>
            <person name="Claudel C."/>
            <person name="Donnadieu C."/>
            <person name="Faraut T."/>
            <person name="Fievet G."/>
            <person name="Helmstetter N."/>
            <person name="King M."/>
            <person name="Knapp S.J."/>
            <person name="Lai Z."/>
            <person name="Le Paslier M.C."/>
            <person name="Lippi Y."/>
            <person name="Lorenzon L."/>
            <person name="Mandel J.R."/>
            <person name="Marage G."/>
            <person name="Marchand G."/>
            <person name="Marquand E."/>
            <person name="Bret-Mestries E."/>
            <person name="Morien E."/>
            <person name="Nambeesan S."/>
            <person name="Nguyen T."/>
            <person name="Pegot-Espagnet P."/>
            <person name="Pouilly N."/>
            <person name="Raftis F."/>
            <person name="Sallet E."/>
            <person name="Schiex T."/>
            <person name="Thomas J."/>
            <person name="Vandecasteele C."/>
            <person name="Vares D."/>
            <person name="Vear F."/>
            <person name="Vautrin S."/>
            <person name="Crespi M."/>
            <person name="Mangin B."/>
            <person name="Burke J.M."/>
            <person name="Salse J."/>
            <person name="Munos S."/>
            <person name="Vincourt P."/>
            <person name="Rieseberg L.H."/>
            <person name="Langlade N.B."/>
        </authorList>
    </citation>
    <scope>NUCLEOTIDE SEQUENCE</scope>
    <source>
        <tissue evidence="2">Leaves</tissue>
    </source>
</reference>
<gene>
    <name evidence="2" type="ORF">HanXRQr2_Chr15g0675181</name>
</gene>
<keyword evidence="1" id="KW-0472">Membrane</keyword>
<dbReference type="EMBL" id="MNCJ02000330">
    <property type="protein sequence ID" value="KAF5762997.1"/>
    <property type="molecule type" value="Genomic_DNA"/>
</dbReference>
<evidence type="ECO:0000313" key="2">
    <source>
        <dbReference type="EMBL" id="KAF5762997.1"/>
    </source>
</evidence>